<dbReference type="GO" id="GO:0005737">
    <property type="term" value="C:cytoplasm"/>
    <property type="evidence" value="ECO:0007669"/>
    <property type="project" value="TreeGrafter"/>
</dbReference>
<dbReference type="PANTHER" id="PTHR43442:SF3">
    <property type="entry name" value="GLUCONOKINASE-RELATED"/>
    <property type="match status" value="1"/>
</dbReference>
<comment type="caution">
    <text evidence="11">The sequence shown here is derived from an EMBL/GenBank/DDBJ whole genome shotgun (WGS) entry which is preliminary data.</text>
</comment>
<dbReference type="NCBIfam" id="TIGR01313">
    <property type="entry name" value="therm_gnt_kin"/>
    <property type="match status" value="1"/>
</dbReference>
<gene>
    <name evidence="11" type="ORF">ISF_09648</name>
</gene>
<dbReference type="RefSeq" id="XP_018699542.1">
    <property type="nucleotide sequence ID" value="XM_018853249.1"/>
</dbReference>
<dbReference type="GO" id="GO:0046316">
    <property type="term" value="F:gluconokinase activity"/>
    <property type="evidence" value="ECO:0007669"/>
    <property type="project" value="UniProtKB-EC"/>
</dbReference>
<dbReference type="PANTHER" id="PTHR43442">
    <property type="entry name" value="GLUCONOKINASE-RELATED"/>
    <property type="match status" value="1"/>
</dbReference>
<dbReference type="UniPathway" id="UPA00792"/>
<keyword evidence="5 9" id="KW-0547">Nucleotide-binding</keyword>
<keyword evidence="7 9" id="KW-0067">ATP-binding</keyword>
<evidence type="ECO:0000313" key="12">
    <source>
        <dbReference type="Proteomes" id="UP000076744"/>
    </source>
</evidence>
<dbReference type="EMBL" id="AZHB01000063">
    <property type="protein sequence ID" value="OAA43563.1"/>
    <property type="molecule type" value="Genomic_DNA"/>
</dbReference>
<evidence type="ECO:0000256" key="8">
    <source>
        <dbReference type="ARBA" id="ARBA00048090"/>
    </source>
</evidence>
<dbReference type="InterPro" id="IPR036291">
    <property type="entry name" value="NAD(P)-bd_dom_sf"/>
</dbReference>
<protein>
    <recommendedName>
        <fullName evidence="3 9">Gluconokinase</fullName>
        <ecNumber evidence="3 9">2.7.1.12</ecNumber>
    </recommendedName>
</protein>
<evidence type="ECO:0000313" key="11">
    <source>
        <dbReference type="EMBL" id="OAA43563.1"/>
    </source>
</evidence>
<dbReference type="GeneID" id="30025940"/>
<dbReference type="GO" id="GO:0005975">
    <property type="term" value="P:carbohydrate metabolic process"/>
    <property type="evidence" value="ECO:0007669"/>
    <property type="project" value="InterPro"/>
</dbReference>
<dbReference type="STRING" id="1081104.A0A162JL01"/>
<proteinExistence type="inferred from homology"/>
<dbReference type="InterPro" id="IPR027417">
    <property type="entry name" value="P-loop_NTPase"/>
</dbReference>
<comment type="catalytic activity">
    <reaction evidence="8 9">
        <text>D-gluconate + ATP = 6-phospho-D-gluconate + ADP + H(+)</text>
        <dbReference type="Rhea" id="RHEA:19433"/>
        <dbReference type="ChEBI" id="CHEBI:15378"/>
        <dbReference type="ChEBI" id="CHEBI:18391"/>
        <dbReference type="ChEBI" id="CHEBI:30616"/>
        <dbReference type="ChEBI" id="CHEBI:58759"/>
        <dbReference type="ChEBI" id="CHEBI:456216"/>
        <dbReference type="EC" id="2.7.1.12"/>
    </reaction>
</comment>
<reference evidence="11 12" key="1">
    <citation type="journal article" date="2016" name="Genome Biol. Evol.">
        <title>Divergent and convergent evolution of fungal pathogenicity.</title>
        <authorList>
            <person name="Shang Y."/>
            <person name="Xiao G."/>
            <person name="Zheng P."/>
            <person name="Cen K."/>
            <person name="Zhan S."/>
            <person name="Wang C."/>
        </authorList>
    </citation>
    <scope>NUCLEOTIDE SEQUENCE [LARGE SCALE GENOMIC DNA]</scope>
    <source>
        <strain evidence="11 12">ARSEF 2679</strain>
    </source>
</reference>
<dbReference type="InterPro" id="IPR006001">
    <property type="entry name" value="Therm_gnt_kin"/>
</dbReference>
<dbReference type="SUPFAM" id="SSF51735">
    <property type="entry name" value="NAD(P)-binding Rossmann-fold domains"/>
    <property type="match status" value="1"/>
</dbReference>
<accession>A0A162JL01</accession>
<keyword evidence="6 9" id="KW-0418">Kinase</keyword>
<organism evidence="11 12">
    <name type="scientific">Cordyceps fumosorosea (strain ARSEF 2679)</name>
    <name type="common">Isaria fumosorosea</name>
    <dbReference type="NCBI Taxonomy" id="1081104"/>
    <lineage>
        <taxon>Eukaryota</taxon>
        <taxon>Fungi</taxon>
        <taxon>Dikarya</taxon>
        <taxon>Ascomycota</taxon>
        <taxon>Pezizomycotina</taxon>
        <taxon>Sordariomycetes</taxon>
        <taxon>Hypocreomycetidae</taxon>
        <taxon>Hypocreales</taxon>
        <taxon>Cordycipitaceae</taxon>
        <taxon>Cordyceps</taxon>
    </lineage>
</organism>
<dbReference type="GO" id="GO:0005524">
    <property type="term" value="F:ATP binding"/>
    <property type="evidence" value="ECO:0007669"/>
    <property type="project" value="UniProtKB-KW"/>
</dbReference>
<evidence type="ECO:0000256" key="4">
    <source>
        <dbReference type="ARBA" id="ARBA00022679"/>
    </source>
</evidence>
<evidence type="ECO:0000256" key="7">
    <source>
        <dbReference type="ARBA" id="ARBA00022840"/>
    </source>
</evidence>
<dbReference type="Gene3D" id="3.40.50.300">
    <property type="entry name" value="P-loop containing nucleotide triphosphate hydrolases"/>
    <property type="match status" value="1"/>
</dbReference>
<keyword evidence="4 9" id="KW-0808">Transferase</keyword>
<dbReference type="Gene3D" id="3.40.50.720">
    <property type="entry name" value="NAD(P)-binding Rossmann-like Domain"/>
    <property type="match status" value="1"/>
</dbReference>
<name>A0A162JL01_CORFA</name>
<evidence type="ECO:0000259" key="10">
    <source>
        <dbReference type="Pfam" id="PF07993"/>
    </source>
</evidence>
<comment type="pathway">
    <text evidence="1 9">Carbohydrate acid metabolism; D-gluconate degradation.</text>
</comment>
<dbReference type="Pfam" id="PF07993">
    <property type="entry name" value="NAD_binding_4"/>
    <property type="match status" value="1"/>
</dbReference>
<dbReference type="SUPFAM" id="SSF52540">
    <property type="entry name" value="P-loop containing nucleoside triphosphate hydrolases"/>
    <property type="match status" value="1"/>
</dbReference>
<evidence type="ECO:0000256" key="3">
    <source>
        <dbReference type="ARBA" id="ARBA00012054"/>
    </source>
</evidence>
<sequence length="357" mass="38644">MRLSSFEKADIAGVNHLLALVKASPTNASMNFCSPVSTCSRGTQSPVPESLPDLEWAQGMGYAQSKSVVEHVCAREAAAGIQTRVLRVGQIVGDTKHGVWNAQEAVPMMMQTAVTIGALPRLVERPSWLPVDTVVEAVVDISLSDQKSNPPIKLADFFASKYDKHGFAPSKTFSTDVATRLAPALADAPVPEPSFVKLFVRYFLDNCWGSKNEEEKGAKTVVFMAGPCGSGKTTAGTSIANWLGVPFIEGDALHTCAAVDKMRTHTTLSDEDRVGWLGRICSRARETVHELDYSAAIVSCSALKASYRTSIRESLGREGVRAVFLDLQADRDVLVQRMKARKEHSTSSQMVDGQLEA</sequence>
<feature type="domain" description="Thioester reductase (TE)" evidence="10">
    <location>
        <begin position="3"/>
        <end position="138"/>
    </location>
</feature>
<dbReference type="Proteomes" id="UP000076744">
    <property type="component" value="Unassembled WGS sequence"/>
</dbReference>
<evidence type="ECO:0000256" key="9">
    <source>
        <dbReference type="RuleBase" id="RU363066"/>
    </source>
</evidence>
<evidence type="ECO:0000256" key="1">
    <source>
        <dbReference type="ARBA" id="ARBA00004875"/>
    </source>
</evidence>
<evidence type="ECO:0000256" key="6">
    <source>
        <dbReference type="ARBA" id="ARBA00022777"/>
    </source>
</evidence>
<keyword evidence="12" id="KW-1185">Reference proteome</keyword>
<comment type="similarity">
    <text evidence="2 9">Belongs to the gluconokinase GntK/GntV family.</text>
</comment>
<dbReference type="CDD" id="cd02021">
    <property type="entry name" value="GntK"/>
    <property type="match status" value="1"/>
</dbReference>
<dbReference type="AlphaFoldDB" id="A0A162JL01"/>
<dbReference type="EC" id="2.7.1.12" evidence="3 9"/>
<evidence type="ECO:0000256" key="5">
    <source>
        <dbReference type="ARBA" id="ARBA00022741"/>
    </source>
</evidence>
<dbReference type="InterPro" id="IPR013120">
    <property type="entry name" value="FAR_NAD-bd"/>
</dbReference>
<dbReference type="OrthoDB" id="429813at2759"/>
<evidence type="ECO:0000256" key="2">
    <source>
        <dbReference type="ARBA" id="ARBA00008420"/>
    </source>
</evidence>
<dbReference type="Pfam" id="PF13671">
    <property type="entry name" value="AAA_33"/>
    <property type="match status" value="1"/>
</dbReference>